<organism evidence="1 2">
    <name type="scientific">Heyndrickxia sporothermodurans</name>
    <dbReference type="NCBI Taxonomy" id="46224"/>
    <lineage>
        <taxon>Bacteria</taxon>
        <taxon>Bacillati</taxon>
        <taxon>Bacillota</taxon>
        <taxon>Bacilli</taxon>
        <taxon>Bacillales</taxon>
        <taxon>Bacillaceae</taxon>
        <taxon>Heyndrickxia</taxon>
    </lineage>
</organism>
<dbReference type="Proteomes" id="UP000595512">
    <property type="component" value="Chromosome"/>
</dbReference>
<dbReference type="Pfam" id="PF16887">
    <property type="entry name" value="DUF5081"/>
    <property type="match status" value="1"/>
</dbReference>
<evidence type="ECO:0000313" key="2">
    <source>
        <dbReference type="Proteomes" id="UP000595512"/>
    </source>
</evidence>
<dbReference type="InterPro" id="IPR031682">
    <property type="entry name" value="EsaE"/>
</dbReference>
<protein>
    <submittedName>
        <fullName evidence="1">DUF5081 family protein</fullName>
    </submittedName>
</protein>
<proteinExistence type="predicted"/>
<sequence length="236" mass="28224">MKIDSKDLFTVPELYLLAAAFGGEVLYGLPEKQIYQFKGEDVFKEAHQRLVDKEILTQEGKITRAGAIVIRAVELYHESKKYVRINNLMFAFREPEKDELIVLVELEEQGHYQLRVISKISVLKLLGDTFPLVLREPHESEKTFQRKELTNHERRETENFEPETMFMNFEAIHLTEEPKDKFNSNYYQQWLVFTKDEKLMMVDTVHKKYYHASQYWFLKVLFDEMDFPYKEEKSYA</sequence>
<name>A0AB37HCH4_9BACI</name>
<dbReference type="RefSeq" id="WP_107920816.1">
    <property type="nucleotide sequence ID" value="NZ_CP066701.1"/>
</dbReference>
<dbReference type="KEGG" id="hspo:JGZ69_05680"/>
<dbReference type="AlphaFoldDB" id="A0AB37HCH4"/>
<reference evidence="1 2" key="1">
    <citation type="submission" date="2020-12" db="EMBL/GenBank/DDBJ databases">
        <title>Taxonomic evaluation of the Bacillus sporothermodurans group of bacteria based on whole genome sequences.</title>
        <authorList>
            <person name="Fiedler G."/>
            <person name="Herbstmann A.-D."/>
            <person name="Doll E."/>
            <person name="Wenning M."/>
            <person name="Brinks E."/>
            <person name="Kabisch J."/>
            <person name="Breitenwieser F."/>
            <person name="Lappann M."/>
            <person name="Boehnlein C."/>
            <person name="Franz C."/>
        </authorList>
    </citation>
    <scope>NUCLEOTIDE SEQUENCE [LARGE SCALE GENOMIC DNA]</scope>
    <source>
        <strain evidence="1 2">DSM 10599</strain>
    </source>
</reference>
<gene>
    <name evidence="1" type="ORF">JGZ69_05680</name>
</gene>
<evidence type="ECO:0000313" key="1">
    <source>
        <dbReference type="EMBL" id="QQX26354.1"/>
    </source>
</evidence>
<accession>A0AB37HCH4</accession>
<dbReference type="EMBL" id="CP066701">
    <property type="protein sequence ID" value="QQX26354.1"/>
    <property type="molecule type" value="Genomic_DNA"/>
</dbReference>